<comment type="caution">
    <text evidence="1">The sequence shown here is derived from an EMBL/GenBank/DDBJ whole genome shotgun (WGS) entry which is preliminary data.</text>
</comment>
<dbReference type="EMBL" id="JACEIK010011198">
    <property type="protein sequence ID" value="MCE3215521.1"/>
    <property type="molecule type" value="Genomic_DNA"/>
</dbReference>
<evidence type="ECO:0000313" key="1">
    <source>
        <dbReference type="EMBL" id="MCE3215521.1"/>
    </source>
</evidence>
<gene>
    <name evidence="1" type="ORF">HAX54_002671</name>
</gene>
<sequence>MGFPLQRDHYNDQNACCRGCGEVAGVNHSETLITIADRCSEKVTAVVDDERKN</sequence>
<reference evidence="1 2" key="1">
    <citation type="journal article" date="2021" name="BMC Genomics">
        <title>Datura genome reveals duplications of psychoactive alkaloid biosynthetic genes and high mutation rate following tissue culture.</title>
        <authorList>
            <person name="Rajewski A."/>
            <person name="Carter-House D."/>
            <person name="Stajich J."/>
            <person name="Litt A."/>
        </authorList>
    </citation>
    <scope>NUCLEOTIDE SEQUENCE [LARGE SCALE GENOMIC DNA]</scope>
    <source>
        <strain evidence="1">AR-01</strain>
    </source>
</reference>
<evidence type="ECO:0000313" key="2">
    <source>
        <dbReference type="Proteomes" id="UP000823775"/>
    </source>
</evidence>
<dbReference type="Proteomes" id="UP000823775">
    <property type="component" value="Unassembled WGS sequence"/>
</dbReference>
<protein>
    <submittedName>
        <fullName evidence="1">Uncharacterized protein</fullName>
    </submittedName>
</protein>
<name>A0ABS8WTN2_DATST</name>
<organism evidence="1 2">
    <name type="scientific">Datura stramonium</name>
    <name type="common">Jimsonweed</name>
    <name type="synonym">Common thornapple</name>
    <dbReference type="NCBI Taxonomy" id="4076"/>
    <lineage>
        <taxon>Eukaryota</taxon>
        <taxon>Viridiplantae</taxon>
        <taxon>Streptophyta</taxon>
        <taxon>Embryophyta</taxon>
        <taxon>Tracheophyta</taxon>
        <taxon>Spermatophyta</taxon>
        <taxon>Magnoliopsida</taxon>
        <taxon>eudicotyledons</taxon>
        <taxon>Gunneridae</taxon>
        <taxon>Pentapetalae</taxon>
        <taxon>asterids</taxon>
        <taxon>lamiids</taxon>
        <taxon>Solanales</taxon>
        <taxon>Solanaceae</taxon>
        <taxon>Solanoideae</taxon>
        <taxon>Datureae</taxon>
        <taxon>Datura</taxon>
    </lineage>
</organism>
<proteinExistence type="predicted"/>
<keyword evidence="2" id="KW-1185">Reference proteome</keyword>
<accession>A0ABS8WTN2</accession>
<feature type="non-terminal residue" evidence="1">
    <location>
        <position position="53"/>
    </location>
</feature>